<dbReference type="InterPro" id="IPR000212">
    <property type="entry name" value="DNA_helicase_UvrD/REP"/>
</dbReference>
<dbReference type="Pfam" id="PF08378">
    <property type="entry name" value="NERD"/>
    <property type="match status" value="1"/>
</dbReference>
<dbReference type="GO" id="GO:0043138">
    <property type="term" value="F:3'-5' DNA helicase activity"/>
    <property type="evidence" value="ECO:0007669"/>
    <property type="project" value="TreeGrafter"/>
</dbReference>
<dbReference type="GO" id="GO:0000725">
    <property type="term" value="P:recombinational repair"/>
    <property type="evidence" value="ECO:0007669"/>
    <property type="project" value="TreeGrafter"/>
</dbReference>
<dbReference type="GO" id="GO:0003677">
    <property type="term" value="F:DNA binding"/>
    <property type="evidence" value="ECO:0007669"/>
    <property type="project" value="InterPro"/>
</dbReference>
<dbReference type="STRING" id="85968.GCA_900073015_03819"/>
<comment type="caution">
    <text evidence="2">The sequence shown here is derived from an EMBL/GenBank/DDBJ whole genome shotgun (WGS) entry which is preliminary data.</text>
</comment>
<dbReference type="SUPFAM" id="SSF52540">
    <property type="entry name" value="P-loop containing nucleoside triphosphate hydrolases"/>
    <property type="match status" value="1"/>
</dbReference>
<feature type="domain" description="NERD" evidence="1">
    <location>
        <begin position="42"/>
        <end position="152"/>
    </location>
</feature>
<organism evidence="2 3">
    <name type="scientific">Mycolicibacterium brumae</name>
    <dbReference type="NCBI Taxonomy" id="85968"/>
    <lineage>
        <taxon>Bacteria</taxon>
        <taxon>Bacillati</taxon>
        <taxon>Actinomycetota</taxon>
        <taxon>Actinomycetes</taxon>
        <taxon>Mycobacteriales</taxon>
        <taxon>Mycobacteriaceae</taxon>
        <taxon>Mycolicibacterium</taxon>
    </lineage>
</organism>
<dbReference type="InterPro" id="IPR011528">
    <property type="entry name" value="NERD"/>
</dbReference>
<dbReference type="InterPro" id="IPR027417">
    <property type="entry name" value="P-loop_NTPase"/>
</dbReference>
<reference evidence="2 3" key="1">
    <citation type="journal article" date="2017" name="Infect. Genet. Evol.">
        <title>The new phylogeny of the genus Mycobacterium: The old and the news.</title>
        <authorList>
            <person name="Tortoli E."/>
            <person name="Fedrizzi T."/>
            <person name="Meehan C.J."/>
            <person name="Trovato A."/>
            <person name="Grottola A."/>
            <person name="Giacobazzi E."/>
            <person name="Serpini G.F."/>
            <person name="Tagliazucchi S."/>
            <person name="Fabio A."/>
            <person name="Bettua C."/>
            <person name="Bertorelli R."/>
            <person name="Frascaro F."/>
            <person name="De Sanctis V."/>
            <person name="Pecorari M."/>
            <person name="Jousson O."/>
            <person name="Segata N."/>
            <person name="Cirillo D.M."/>
        </authorList>
    </citation>
    <scope>NUCLEOTIDE SEQUENCE [LARGE SCALE GENOMIC DNA]</scope>
    <source>
        <strain evidence="2 3">CIP1034565</strain>
    </source>
</reference>
<dbReference type="PANTHER" id="PTHR11070">
    <property type="entry name" value="UVRD / RECB / PCRA DNA HELICASE FAMILY MEMBER"/>
    <property type="match status" value="1"/>
</dbReference>
<evidence type="ECO:0000259" key="1">
    <source>
        <dbReference type="Pfam" id="PF08378"/>
    </source>
</evidence>
<dbReference type="AlphaFoldDB" id="A0A2G5P600"/>
<dbReference type="PANTHER" id="PTHR11070:SF2">
    <property type="entry name" value="ATP-DEPENDENT DNA HELICASE SRS2"/>
    <property type="match status" value="1"/>
</dbReference>
<dbReference type="Proteomes" id="UP000230551">
    <property type="component" value="Unassembled WGS sequence"/>
</dbReference>
<sequence>MVVRVAVRAGRAFDSLAESRHSQGEGIRVSNARGGEPRLANGAERQVWTLLNQQLGSGDVLVAGKRVTDHLKDHEVDFVVAIEGAGIVCLEVKGGQVWHDGTNWRQIRRGQEHCIEPVRQARDACYALRSFVESDPRWTQGRLRWDHVVVLPNTELPEGFALADCPRWKVIDRTDLDDIVGKLRRVLLDQELDRPLLTGDGIDQLQVAFGGRGLPQAGVVSRAVENESAADILTEQQSMILGAIQLLNRVEIRGGAGSGKTFLAMEQARRLAREGKRVALVCYSHGLASYLERVTAGWPRNQQPAYVGEFHDLGKTWGAPAGPDETLRNADTARFWEQELPREMASLAADLDDGHRFDAIVVDEAQDFADAWWEPLLGALRDEETGGLYVFTDEGQRVFDRHGSPPVPLVPLVLDHNLRNTRQIGKAFQPLVDHPMRLRGGDGPSVKFVACPADQAMDVGDDHVEWLLEQGWRPEDLALLVTGSRHPEQVERQADGNTSYWDSFWDAEQVFYGHVLGFKGLERRAVVLVVNETGVRDRSRERLYVGLSRARDQLVVCGDPEFIREVGGPELAWQLGI</sequence>
<dbReference type="Gene3D" id="3.40.50.300">
    <property type="entry name" value="P-loop containing nucleotide triphosphate hydrolases"/>
    <property type="match status" value="2"/>
</dbReference>
<proteinExistence type="predicted"/>
<evidence type="ECO:0000313" key="2">
    <source>
        <dbReference type="EMBL" id="PIB73791.1"/>
    </source>
</evidence>
<protein>
    <submittedName>
        <fullName evidence="2">Nuclease</fullName>
    </submittedName>
</protein>
<dbReference type="OrthoDB" id="4509614at2"/>
<evidence type="ECO:0000313" key="3">
    <source>
        <dbReference type="Proteomes" id="UP000230551"/>
    </source>
</evidence>
<accession>A0A2G5P600</accession>
<dbReference type="GO" id="GO:0005524">
    <property type="term" value="F:ATP binding"/>
    <property type="evidence" value="ECO:0007669"/>
    <property type="project" value="InterPro"/>
</dbReference>
<name>A0A2G5P600_9MYCO</name>
<keyword evidence="3" id="KW-1185">Reference proteome</keyword>
<dbReference type="EMBL" id="PDCN02000024">
    <property type="protein sequence ID" value="PIB73791.1"/>
    <property type="molecule type" value="Genomic_DNA"/>
</dbReference>
<gene>
    <name evidence="2" type="ORF">CQY22_015545</name>
</gene>